<dbReference type="FunFam" id="3.30.160.60:FF:000060">
    <property type="entry name" value="zinc finger protein 436"/>
    <property type="match status" value="1"/>
</dbReference>
<evidence type="ECO:0000256" key="3">
    <source>
        <dbReference type="ARBA" id="ARBA00006991"/>
    </source>
</evidence>
<dbReference type="Gene3D" id="3.30.160.60">
    <property type="entry name" value="Classic Zinc Finger"/>
    <property type="match status" value="3"/>
</dbReference>
<accession>A0A9P6AXF3</accession>
<dbReference type="GO" id="GO:0000785">
    <property type="term" value="C:chromatin"/>
    <property type="evidence" value="ECO:0007669"/>
    <property type="project" value="TreeGrafter"/>
</dbReference>
<dbReference type="AlphaFoldDB" id="A0A9P6AXF3"/>
<dbReference type="InterPro" id="IPR013087">
    <property type="entry name" value="Znf_C2H2_type"/>
</dbReference>
<dbReference type="GO" id="GO:0000978">
    <property type="term" value="F:RNA polymerase II cis-regulatory region sequence-specific DNA binding"/>
    <property type="evidence" value="ECO:0007669"/>
    <property type="project" value="TreeGrafter"/>
</dbReference>
<proteinExistence type="inferred from homology"/>
<comment type="caution">
    <text evidence="13">The sequence shown here is derived from an EMBL/GenBank/DDBJ whole genome shotgun (WGS) entry which is preliminary data.</text>
</comment>
<keyword evidence="7" id="KW-0862">Zinc</keyword>
<evidence type="ECO:0000256" key="4">
    <source>
        <dbReference type="ARBA" id="ARBA00022723"/>
    </source>
</evidence>
<comment type="function">
    <text evidence="1">May be involved in transcriptional regulation.</text>
</comment>
<feature type="domain" description="C2H2-type" evidence="12">
    <location>
        <begin position="117"/>
        <end position="146"/>
    </location>
</feature>
<dbReference type="PROSITE" id="PS50157">
    <property type="entry name" value="ZINC_FINGER_C2H2_2"/>
    <property type="match status" value="4"/>
</dbReference>
<dbReference type="GO" id="GO:0005667">
    <property type="term" value="C:transcription regulator complex"/>
    <property type="evidence" value="ECO:0007669"/>
    <property type="project" value="TreeGrafter"/>
</dbReference>
<dbReference type="GO" id="GO:0031519">
    <property type="term" value="C:PcG protein complex"/>
    <property type="evidence" value="ECO:0007669"/>
    <property type="project" value="TreeGrafter"/>
</dbReference>
<keyword evidence="14" id="KW-1185">Reference proteome</keyword>
<dbReference type="InterPro" id="IPR036236">
    <property type="entry name" value="Znf_C2H2_sf"/>
</dbReference>
<keyword evidence="5" id="KW-0677">Repeat</keyword>
<dbReference type="FunFam" id="3.30.160.60:FF:000446">
    <property type="entry name" value="Zinc finger protein"/>
    <property type="match status" value="1"/>
</dbReference>
<dbReference type="SUPFAM" id="SSF57667">
    <property type="entry name" value="beta-beta-alpha zinc fingers"/>
    <property type="match status" value="2"/>
</dbReference>
<dbReference type="PANTHER" id="PTHR14003">
    <property type="entry name" value="TRANSCRIPTIONAL REPRESSOR PROTEIN YY"/>
    <property type="match status" value="1"/>
</dbReference>
<comment type="similarity">
    <text evidence="3">Belongs to the krueppel C2H2-type zinc-finger protein family.</text>
</comment>
<keyword evidence="6 11" id="KW-0863">Zinc-finger</keyword>
<dbReference type="EMBL" id="MU128969">
    <property type="protein sequence ID" value="KAF9513665.1"/>
    <property type="molecule type" value="Genomic_DNA"/>
</dbReference>
<feature type="domain" description="C2H2-type" evidence="12">
    <location>
        <begin position="147"/>
        <end position="176"/>
    </location>
</feature>
<evidence type="ECO:0000259" key="12">
    <source>
        <dbReference type="PROSITE" id="PS50157"/>
    </source>
</evidence>
<gene>
    <name evidence="13" type="ORF">BS47DRAFT_1343892</name>
</gene>
<organism evidence="13 14">
    <name type="scientific">Hydnum rufescens UP504</name>
    <dbReference type="NCBI Taxonomy" id="1448309"/>
    <lineage>
        <taxon>Eukaryota</taxon>
        <taxon>Fungi</taxon>
        <taxon>Dikarya</taxon>
        <taxon>Basidiomycota</taxon>
        <taxon>Agaricomycotina</taxon>
        <taxon>Agaricomycetes</taxon>
        <taxon>Cantharellales</taxon>
        <taxon>Hydnaceae</taxon>
        <taxon>Hydnum</taxon>
    </lineage>
</organism>
<feature type="domain" description="C2H2-type" evidence="12">
    <location>
        <begin position="89"/>
        <end position="116"/>
    </location>
</feature>
<evidence type="ECO:0000256" key="10">
    <source>
        <dbReference type="ARBA" id="ARBA00023242"/>
    </source>
</evidence>
<reference evidence="13" key="1">
    <citation type="journal article" date="2020" name="Nat. Commun.">
        <title>Large-scale genome sequencing of mycorrhizal fungi provides insights into the early evolution of symbiotic traits.</title>
        <authorList>
            <person name="Miyauchi S."/>
            <person name="Kiss E."/>
            <person name="Kuo A."/>
            <person name="Drula E."/>
            <person name="Kohler A."/>
            <person name="Sanchez-Garcia M."/>
            <person name="Morin E."/>
            <person name="Andreopoulos B."/>
            <person name="Barry K.W."/>
            <person name="Bonito G."/>
            <person name="Buee M."/>
            <person name="Carver A."/>
            <person name="Chen C."/>
            <person name="Cichocki N."/>
            <person name="Clum A."/>
            <person name="Culley D."/>
            <person name="Crous P.W."/>
            <person name="Fauchery L."/>
            <person name="Girlanda M."/>
            <person name="Hayes R.D."/>
            <person name="Keri Z."/>
            <person name="LaButti K."/>
            <person name="Lipzen A."/>
            <person name="Lombard V."/>
            <person name="Magnuson J."/>
            <person name="Maillard F."/>
            <person name="Murat C."/>
            <person name="Nolan M."/>
            <person name="Ohm R.A."/>
            <person name="Pangilinan J."/>
            <person name="Pereira M.F."/>
            <person name="Perotto S."/>
            <person name="Peter M."/>
            <person name="Pfister S."/>
            <person name="Riley R."/>
            <person name="Sitrit Y."/>
            <person name="Stielow J.B."/>
            <person name="Szollosi G."/>
            <person name="Zifcakova L."/>
            <person name="Stursova M."/>
            <person name="Spatafora J.W."/>
            <person name="Tedersoo L."/>
            <person name="Vaario L.M."/>
            <person name="Yamada A."/>
            <person name="Yan M."/>
            <person name="Wang P."/>
            <person name="Xu J."/>
            <person name="Bruns T."/>
            <person name="Baldrian P."/>
            <person name="Vilgalys R."/>
            <person name="Dunand C."/>
            <person name="Henrissat B."/>
            <person name="Grigoriev I.V."/>
            <person name="Hibbett D."/>
            <person name="Nagy L.G."/>
            <person name="Martin F.M."/>
        </authorList>
    </citation>
    <scope>NUCLEOTIDE SEQUENCE</scope>
    <source>
        <strain evidence="13">UP504</strain>
    </source>
</reference>
<keyword evidence="4" id="KW-0479">Metal-binding</keyword>
<evidence type="ECO:0000313" key="13">
    <source>
        <dbReference type="EMBL" id="KAF9513665.1"/>
    </source>
</evidence>
<dbReference type="Pfam" id="PF00096">
    <property type="entry name" value="zf-C2H2"/>
    <property type="match status" value="3"/>
</dbReference>
<evidence type="ECO:0000313" key="14">
    <source>
        <dbReference type="Proteomes" id="UP000886523"/>
    </source>
</evidence>
<dbReference type="SMART" id="SM00355">
    <property type="entry name" value="ZnF_C2H2"/>
    <property type="match status" value="4"/>
</dbReference>
<protein>
    <recommendedName>
        <fullName evidence="12">C2H2-type domain-containing protein</fullName>
    </recommendedName>
</protein>
<comment type="subcellular location">
    <subcellularLocation>
        <location evidence="2">Nucleus</location>
    </subcellularLocation>
</comment>
<evidence type="ECO:0000256" key="7">
    <source>
        <dbReference type="ARBA" id="ARBA00022833"/>
    </source>
</evidence>
<evidence type="ECO:0000256" key="6">
    <source>
        <dbReference type="ARBA" id="ARBA00022771"/>
    </source>
</evidence>
<keyword evidence="10" id="KW-0539">Nucleus</keyword>
<sequence length="208" mass="23088">MSGASSNQHDSTEHGFSVAFPPSIPSVPFAPLDTSLLLSNAHRIPVDFAAALDQALNSLDDVIGSPVLEEQETEFEVGDGVRDKGKKRNVCEECQKSFDRPFDLRRHQRVHTGERPFPCDHPGCSRAFVQRSALSVHQRVHTGEKPHGCEYPGCTKSYADSSALARHRRSHSKSQSSKGTFICEHVECSRVFLNRASLKKHMDSIHRA</sequence>
<keyword evidence="9" id="KW-0804">Transcription</keyword>
<evidence type="ECO:0000256" key="2">
    <source>
        <dbReference type="ARBA" id="ARBA00004123"/>
    </source>
</evidence>
<evidence type="ECO:0000256" key="9">
    <source>
        <dbReference type="ARBA" id="ARBA00023163"/>
    </source>
</evidence>
<dbReference type="GO" id="GO:0000981">
    <property type="term" value="F:DNA-binding transcription factor activity, RNA polymerase II-specific"/>
    <property type="evidence" value="ECO:0007669"/>
    <property type="project" value="UniProtKB-ARBA"/>
</dbReference>
<feature type="domain" description="C2H2-type" evidence="12">
    <location>
        <begin position="181"/>
        <end position="208"/>
    </location>
</feature>
<dbReference type="FunFam" id="3.30.160.60:FF:000125">
    <property type="entry name" value="Putative zinc finger protein 143"/>
    <property type="match status" value="1"/>
</dbReference>
<dbReference type="PANTHER" id="PTHR14003:SF20">
    <property type="entry name" value="FINGER DOMAIN PROTEIN, PUTATIVE (AFU_ORTHOLOGUE AFUA_4G10380)-RELATED"/>
    <property type="match status" value="1"/>
</dbReference>
<evidence type="ECO:0000256" key="5">
    <source>
        <dbReference type="ARBA" id="ARBA00022737"/>
    </source>
</evidence>
<dbReference type="OrthoDB" id="654211at2759"/>
<keyword evidence="8" id="KW-0805">Transcription regulation</keyword>
<name>A0A9P6AXF3_9AGAM</name>
<evidence type="ECO:0000256" key="11">
    <source>
        <dbReference type="PROSITE-ProRule" id="PRU00042"/>
    </source>
</evidence>
<dbReference type="GO" id="GO:0008270">
    <property type="term" value="F:zinc ion binding"/>
    <property type="evidence" value="ECO:0007669"/>
    <property type="project" value="UniProtKB-KW"/>
</dbReference>
<evidence type="ECO:0000256" key="8">
    <source>
        <dbReference type="ARBA" id="ARBA00023015"/>
    </source>
</evidence>
<dbReference type="PROSITE" id="PS00028">
    <property type="entry name" value="ZINC_FINGER_C2H2_1"/>
    <property type="match status" value="4"/>
</dbReference>
<evidence type="ECO:0000256" key="1">
    <source>
        <dbReference type="ARBA" id="ARBA00003767"/>
    </source>
</evidence>
<dbReference type="Proteomes" id="UP000886523">
    <property type="component" value="Unassembled WGS sequence"/>
</dbReference>